<accession>A0A5M9JSS0</accession>
<keyword evidence="1" id="KW-0479">Metal-binding</keyword>
<dbReference type="CDD" id="cd00067">
    <property type="entry name" value="GAL4"/>
    <property type="match status" value="1"/>
</dbReference>
<evidence type="ECO:0000256" key="1">
    <source>
        <dbReference type="ARBA" id="ARBA00022723"/>
    </source>
</evidence>
<feature type="region of interest" description="Disordered" evidence="3">
    <location>
        <begin position="297"/>
        <end position="323"/>
    </location>
</feature>
<dbReference type="PROSITE" id="PS50048">
    <property type="entry name" value="ZN2_CY6_FUNGAL_2"/>
    <property type="match status" value="1"/>
</dbReference>
<dbReference type="GO" id="GO:0006351">
    <property type="term" value="P:DNA-templated transcription"/>
    <property type="evidence" value="ECO:0007669"/>
    <property type="project" value="InterPro"/>
</dbReference>
<dbReference type="Gene3D" id="4.10.240.10">
    <property type="entry name" value="Zn(2)-C6 fungal-type DNA-binding domain"/>
    <property type="match status" value="1"/>
</dbReference>
<feature type="compositionally biased region" description="Polar residues" evidence="3">
    <location>
        <begin position="302"/>
        <end position="316"/>
    </location>
</feature>
<comment type="caution">
    <text evidence="5">The sequence shown here is derived from an EMBL/GenBank/DDBJ whole genome shotgun (WGS) entry which is preliminary data.</text>
</comment>
<dbReference type="SMART" id="SM00066">
    <property type="entry name" value="GAL4"/>
    <property type="match status" value="1"/>
</dbReference>
<gene>
    <name evidence="5" type="ORF">EYC84_001444</name>
</gene>
<evidence type="ECO:0000256" key="3">
    <source>
        <dbReference type="SAM" id="MobiDB-lite"/>
    </source>
</evidence>
<feature type="compositionally biased region" description="Low complexity" evidence="3">
    <location>
        <begin position="129"/>
        <end position="140"/>
    </location>
</feature>
<dbReference type="VEuPathDB" id="FungiDB:MFRU_026g00550"/>
<dbReference type="InterPro" id="IPR052780">
    <property type="entry name" value="AAA_Catabolism_Regulators"/>
</dbReference>
<dbReference type="GO" id="GO:0003677">
    <property type="term" value="F:DNA binding"/>
    <property type="evidence" value="ECO:0007669"/>
    <property type="project" value="InterPro"/>
</dbReference>
<feature type="compositionally biased region" description="Polar residues" evidence="3">
    <location>
        <begin position="224"/>
        <end position="246"/>
    </location>
</feature>
<reference evidence="5 6" key="1">
    <citation type="submission" date="2019-06" db="EMBL/GenBank/DDBJ databases">
        <title>Genome Sequence of the Brown Rot Fungal Pathogen Monilinia fructicola.</title>
        <authorList>
            <person name="De Miccolis Angelini R.M."/>
            <person name="Landi L."/>
            <person name="Abate D."/>
            <person name="Pollastro S."/>
            <person name="Romanazzi G."/>
            <person name="Faretra F."/>
        </authorList>
    </citation>
    <scope>NUCLEOTIDE SEQUENCE [LARGE SCALE GENOMIC DNA]</scope>
    <source>
        <strain evidence="5 6">Mfrc123</strain>
    </source>
</reference>
<dbReference type="PANTHER" id="PTHR31644:SF1">
    <property type="entry name" value="ZN(II)2CYS6 TRANSCRIPTION FACTOR (EUROFUNG)"/>
    <property type="match status" value="1"/>
</dbReference>
<dbReference type="GO" id="GO:0000981">
    <property type="term" value="F:DNA-binding transcription factor activity, RNA polymerase II-specific"/>
    <property type="evidence" value="ECO:0007669"/>
    <property type="project" value="InterPro"/>
</dbReference>
<evidence type="ECO:0000256" key="2">
    <source>
        <dbReference type="ARBA" id="ARBA00023242"/>
    </source>
</evidence>
<organism evidence="5 6">
    <name type="scientific">Monilinia fructicola</name>
    <name type="common">Brown rot fungus</name>
    <name type="synonym">Ciboria fructicola</name>
    <dbReference type="NCBI Taxonomy" id="38448"/>
    <lineage>
        <taxon>Eukaryota</taxon>
        <taxon>Fungi</taxon>
        <taxon>Dikarya</taxon>
        <taxon>Ascomycota</taxon>
        <taxon>Pezizomycotina</taxon>
        <taxon>Leotiomycetes</taxon>
        <taxon>Helotiales</taxon>
        <taxon>Sclerotiniaceae</taxon>
        <taxon>Monilinia</taxon>
    </lineage>
</organism>
<feature type="region of interest" description="Disordered" evidence="3">
    <location>
        <begin position="190"/>
        <end position="246"/>
    </location>
</feature>
<evidence type="ECO:0000259" key="4">
    <source>
        <dbReference type="PROSITE" id="PS50048"/>
    </source>
</evidence>
<dbReference type="PROSITE" id="PS00463">
    <property type="entry name" value="ZN2_CY6_FUNGAL_1"/>
    <property type="match status" value="1"/>
</dbReference>
<proteinExistence type="predicted"/>
<dbReference type="PANTHER" id="PTHR31644">
    <property type="entry name" value="TRANSCRIPTIONAL ACTIVATOR ARO80-RELATED"/>
    <property type="match status" value="1"/>
</dbReference>
<sequence length="887" mass="99413">MSLSAFELLYYAPAGTNPEDIPLPHLNIYHDYLSNPPSNTGSILLPSFFFGHLFTSSPALSFCSTFDFGLVSSSSSIEHRLLCLPCSLLQMSDPHYYRPSPNYQPPLPPHLAQDRMSDHHPSPNSQATPVSSDSEDSVPSQTAPRSHSRSNRRLERAAGHRPMRTHTACTNCRKKKGKCFLDPFNPTPPCKGCKRRGLADSCELGTSNRGGRRIKKSQEPQEIKNASASPNNTPQPQSSLPPFISPLTNHGSNYIAGTPAYSTAPSTTETFYNMQSSLQHNRETGGFLSNNPGFQLHRETGNPLQDVSSATVTSDASFRRGNLQQYRDLPTRPASSRNQQMDENIASTDLQNPSDTLNLLADVATNADRESNTLNNNEVRGVNLQNNNVPNVQQIQDSSRIGGSFQYRPFLDGLISGLTIHNMFSSGFRIVPKGEGNIGRGDEDRVAWMVIGTAIRLGFFLRLDRTAFKPGKNEDITKFNRERLAWTACYICDRRVSVRVGRAFWSRGLGPLSGLLADNFSTLQPATSDDDNLAMILQANLESIQIFSNVYDILYSSKDNGGWKKMLEGRYAKHLDDFRMGIRSWDDKWGDLNCSEPQKGILRLTHEYLRLYVNAFAYQATMSRALSLSQAQTPSGSRPPIPQIDASASDARFIYDSIDAAKSCITIFNEDIDIRFIRYVPDCYYLFVVFSAVFLYKVRTTTTMSDEEREDVRRLITKMIERLEKASTGESHIGTKYSRLLQLLWRSAPKKANRGRQGRNNTHFAMENSSRFQDGNSNRSIIDPVPMSQPFTPSVRSNFSPHDPPLVVPAFPSNNQFSWLNLDQVYMFARENNGGMESLDYQNVGDMNGFGNWVGDAQEGFEFNMLDENAMYESAMDGNWHGDRMPF</sequence>
<dbReference type="CDD" id="cd12148">
    <property type="entry name" value="fungal_TF_MHR"/>
    <property type="match status" value="1"/>
</dbReference>
<dbReference type="SUPFAM" id="SSF57701">
    <property type="entry name" value="Zn2/Cys6 DNA-binding domain"/>
    <property type="match status" value="1"/>
</dbReference>
<dbReference type="InterPro" id="IPR007219">
    <property type="entry name" value="XnlR_reg_dom"/>
</dbReference>
<dbReference type="Proteomes" id="UP000322873">
    <property type="component" value="Unassembled WGS sequence"/>
</dbReference>
<name>A0A5M9JSS0_MONFR</name>
<dbReference type="EMBL" id="VICG01000005">
    <property type="protein sequence ID" value="KAA8571443.1"/>
    <property type="molecule type" value="Genomic_DNA"/>
</dbReference>
<feature type="compositionally biased region" description="Basic and acidic residues" evidence="3">
    <location>
        <begin position="112"/>
        <end position="121"/>
    </location>
</feature>
<feature type="region of interest" description="Disordered" evidence="3">
    <location>
        <begin position="97"/>
        <end position="166"/>
    </location>
</feature>
<dbReference type="SMART" id="SM00906">
    <property type="entry name" value="Fungal_trans"/>
    <property type="match status" value="1"/>
</dbReference>
<feature type="domain" description="Zn(2)-C6 fungal-type" evidence="4">
    <location>
        <begin position="168"/>
        <end position="204"/>
    </location>
</feature>
<dbReference type="InterPro" id="IPR036864">
    <property type="entry name" value="Zn2-C6_fun-type_DNA-bd_sf"/>
</dbReference>
<keyword evidence="2" id="KW-0539">Nucleus</keyword>
<evidence type="ECO:0000313" key="6">
    <source>
        <dbReference type="Proteomes" id="UP000322873"/>
    </source>
</evidence>
<dbReference type="GO" id="GO:0008270">
    <property type="term" value="F:zinc ion binding"/>
    <property type="evidence" value="ECO:0007669"/>
    <property type="project" value="InterPro"/>
</dbReference>
<evidence type="ECO:0000313" key="5">
    <source>
        <dbReference type="EMBL" id="KAA8571443.1"/>
    </source>
</evidence>
<protein>
    <recommendedName>
        <fullName evidence="4">Zn(2)-C6 fungal-type domain-containing protein</fullName>
    </recommendedName>
</protein>
<keyword evidence="6" id="KW-1185">Reference proteome</keyword>
<dbReference type="InterPro" id="IPR001138">
    <property type="entry name" value="Zn2Cys6_DnaBD"/>
</dbReference>
<dbReference type="AlphaFoldDB" id="A0A5M9JSS0"/>
<dbReference type="GO" id="GO:0005634">
    <property type="term" value="C:nucleus"/>
    <property type="evidence" value="ECO:0007669"/>
    <property type="project" value="TreeGrafter"/>
</dbReference>